<feature type="region of interest" description="Disordered" evidence="1">
    <location>
        <begin position="742"/>
        <end position="769"/>
    </location>
</feature>
<keyword evidence="2" id="KW-0472">Membrane</keyword>
<accession>A0A517VQP2</accession>
<keyword evidence="2" id="KW-0812">Transmembrane</keyword>
<gene>
    <name evidence="3" type="ORF">V144x_07690</name>
</gene>
<evidence type="ECO:0000313" key="3">
    <source>
        <dbReference type="EMBL" id="QDT95327.1"/>
    </source>
</evidence>
<dbReference type="Proteomes" id="UP000318704">
    <property type="component" value="Chromosome"/>
</dbReference>
<feature type="compositionally biased region" description="Polar residues" evidence="1">
    <location>
        <begin position="485"/>
        <end position="495"/>
    </location>
</feature>
<protein>
    <submittedName>
        <fullName evidence="3">Uncharacterized protein</fullName>
    </submittedName>
</protein>
<feature type="transmembrane region" description="Helical" evidence="2">
    <location>
        <begin position="27"/>
        <end position="47"/>
    </location>
</feature>
<proteinExistence type="predicted"/>
<evidence type="ECO:0000256" key="2">
    <source>
        <dbReference type="SAM" id="Phobius"/>
    </source>
</evidence>
<organism evidence="3 4">
    <name type="scientific">Gimesia aquarii</name>
    <dbReference type="NCBI Taxonomy" id="2527964"/>
    <lineage>
        <taxon>Bacteria</taxon>
        <taxon>Pseudomonadati</taxon>
        <taxon>Planctomycetota</taxon>
        <taxon>Planctomycetia</taxon>
        <taxon>Planctomycetales</taxon>
        <taxon>Planctomycetaceae</taxon>
        <taxon>Gimesia</taxon>
    </lineage>
</organism>
<dbReference type="KEGG" id="gaw:V144x_07690"/>
<evidence type="ECO:0000313" key="4">
    <source>
        <dbReference type="Proteomes" id="UP000318704"/>
    </source>
</evidence>
<feature type="compositionally biased region" description="Polar residues" evidence="1">
    <location>
        <begin position="1166"/>
        <end position="1176"/>
    </location>
</feature>
<dbReference type="EMBL" id="CP037920">
    <property type="protein sequence ID" value="QDT95327.1"/>
    <property type="molecule type" value="Genomic_DNA"/>
</dbReference>
<feature type="region of interest" description="Disordered" evidence="1">
    <location>
        <begin position="1143"/>
        <end position="1176"/>
    </location>
</feature>
<reference evidence="3 4" key="1">
    <citation type="submission" date="2019-03" db="EMBL/GenBank/DDBJ databases">
        <title>Deep-cultivation of Planctomycetes and their phenomic and genomic characterization uncovers novel biology.</title>
        <authorList>
            <person name="Wiegand S."/>
            <person name="Jogler M."/>
            <person name="Boedeker C."/>
            <person name="Pinto D."/>
            <person name="Vollmers J."/>
            <person name="Rivas-Marin E."/>
            <person name="Kohn T."/>
            <person name="Peeters S.H."/>
            <person name="Heuer A."/>
            <person name="Rast P."/>
            <person name="Oberbeckmann S."/>
            <person name="Bunk B."/>
            <person name="Jeske O."/>
            <person name="Meyerdierks A."/>
            <person name="Storesund J.E."/>
            <person name="Kallscheuer N."/>
            <person name="Luecker S."/>
            <person name="Lage O.M."/>
            <person name="Pohl T."/>
            <person name="Merkel B.J."/>
            <person name="Hornburger P."/>
            <person name="Mueller R.-W."/>
            <person name="Bruemmer F."/>
            <person name="Labrenz M."/>
            <person name="Spormann A.M."/>
            <person name="Op den Camp H."/>
            <person name="Overmann J."/>
            <person name="Amann R."/>
            <person name="Jetten M.S.M."/>
            <person name="Mascher T."/>
            <person name="Medema M.H."/>
            <person name="Devos D.P."/>
            <person name="Kaster A.-K."/>
            <person name="Ovreas L."/>
            <person name="Rohde M."/>
            <person name="Galperin M.Y."/>
            <person name="Jogler C."/>
        </authorList>
    </citation>
    <scope>NUCLEOTIDE SEQUENCE [LARGE SCALE GENOMIC DNA]</scope>
    <source>
        <strain evidence="3 4">V144</strain>
    </source>
</reference>
<feature type="compositionally biased region" description="Basic and acidic residues" evidence="1">
    <location>
        <begin position="1147"/>
        <end position="1165"/>
    </location>
</feature>
<evidence type="ECO:0000256" key="1">
    <source>
        <dbReference type="SAM" id="MobiDB-lite"/>
    </source>
</evidence>
<keyword evidence="2" id="KW-1133">Transmembrane helix</keyword>
<feature type="region of interest" description="Disordered" evidence="1">
    <location>
        <begin position="485"/>
        <end position="504"/>
    </location>
</feature>
<sequence length="1569" mass="172644">MEMKSISIKQTDNYLNQVSSRRRGSTLLVVIALLAILALMAVVFYTFSAQEQTSAENFADAAINEADPGLQADVLFNWGLEQLIKGPDPYRKNSALWGGDYPRHSLIYNMLGSDQIPFNGQGINVVLDGSNIDVDQNYDANPDGNATLVQANTSPVAYGGQAGANSHISNLPEPDVDYSAPDINSFFLAYKGYVPGPNWPTDLTDVQLVIIPSFHRPQYMRTGGSPISDPYNNAVAATRALRPHNNHNFIHREGSGADSGSSRFSTNVFDNSGFTHPGALGIWTANSLGNSETDYSLDVDNDGDTIPEGVWLDLDFPPIEDPQNPGDYIIPMFSFTVYDTNGLINLNTAGNMRQPGSIDLNYAPTGSFGNNTSGLGSNQFIFLSRSHQGLSSPGEINPQWALTALIPSPVVAEFNQHRMFFGAEPTTWPELSNMEYFFLNYGRPDFTVPSTIANGTKSDIRDLFSGRWGEPSRLFAAQRNSTSDNLVTGQFSRPGQSGVDDNADRYEGSTLSGSLQGSRAGAIAFKHPLAHNGAGSTWRSGGAPNYKLVNLQAPTGGPATWPSYSNYEIAGPTLSSSDSIRWPAGLFNNFASVASENYLVDDSDEIVVDMEKVQRPYDDPFGPEEMAHLQLSGTDIVRSGVTSRLSTLMPLNFGTTDGSDFDRRKRFTTMSWDRKQFSRPVSVNGAPTNQFPPTFSIGAFRPELLELLGVSLPIGAINTPHQLKLNLNQLLVFESTGTGRTISYRPLTPHPGEDRNDNGSLDAGEDLNGNGVLDALPASKVEFSSGVDWDPYSDPVRMPNYPPQNVTAQEIWARFDRQRMARDIYTLLYSLNSPSATTVRTYSPDDLLQMAQFAVNVVDALDPDDVLTRFEYDTDLSNGWGLDDNPYTNTATEQATGERKVVWGVEAQQLTLSEFLLVQCQDQMSDLNVTQFPDDKVDGADRERFFTAIELRNNSPYTVQFGTRGNWMIGLEVDGDMETYAIPKNSEVDAGELFTLLSTNSADNLEISGGDPYSEFRVDLDGNGAFNDPDERIIPAATIPAANKIDFVKDQATSNSLVTILNDSFTDITGSTGSFLDNARSELSGTSADIKIKLFRKAHLGRDTYLTTGLPVPDEDNPWVLVDEISVRKSEFNLATDTAAAAQAQLDRGDMRSQERSQPLDKRNGESLSNASGNIRNTIGDINSLTTTLPSSRFNLWQPHFDRDFSSPIELFSVPIVGPTQEITAEQILPVSATGPSGSNLDGSSNPTKTRDRLITYALVNNTGQQTGDDVQVAGIQKFLNPDGANNNGPDSDDNYWYRLFEYVEVPSRIHRQLANPLENFRVPGKINLNTVRHPSVLAALIDDMGTANNVLDASTYNIDVTNAHKILRLNDNNEGATRNWWAEFIKSRDAIDPIANQELPGTPGSRPFRSFDFFGSRNVASTGVRDLRENTLFRSLPNDISNGHLDDPRQLFEVANRTEHEGSSVDFHSRNRILSKIMGNTTTRSNTFTVFMSVAYFEASGPGLTVHDGLVQIGDRAHGKAVNQPDYRGFFVIDRSRIEEAYEPTTKKFDNWKRLVRYRHLIQSIQED</sequence>
<name>A0A517VQP2_9PLAN</name>